<dbReference type="EMBL" id="SUMG01000013">
    <property type="protein sequence ID" value="NBG88891.1"/>
    <property type="molecule type" value="Genomic_DNA"/>
</dbReference>
<feature type="region of interest" description="Disordered" evidence="3">
    <location>
        <begin position="146"/>
        <end position="178"/>
    </location>
</feature>
<keyword evidence="4" id="KW-0812">Transmembrane</keyword>
<feature type="domain" description="Cell envelope-related transcriptional attenuator" evidence="5">
    <location>
        <begin position="443"/>
        <end position="582"/>
    </location>
</feature>
<evidence type="ECO:0000259" key="5">
    <source>
        <dbReference type="Pfam" id="PF03816"/>
    </source>
</evidence>
<feature type="compositionally biased region" description="Basic and acidic residues" evidence="3">
    <location>
        <begin position="308"/>
        <end position="324"/>
    </location>
</feature>
<dbReference type="PANTHER" id="PTHR33392">
    <property type="entry name" value="POLYISOPRENYL-TEICHOIC ACID--PEPTIDOGLYCAN TEICHOIC ACID TRANSFERASE TAGU"/>
    <property type="match status" value="1"/>
</dbReference>
<dbReference type="InterPro" id="IPR009459">
    <property type="entry name" value="MucBP_dom"/>
</dbReference>
<feature type="compositionally biased region" description="Acidic residues" evidence="3">
    <location>
        <begin position="146"/>
        <end position="165"/>
    </location>
</feature>
<evidence type="ECO:0000256" key="3">
    <source>
        <dbReference type="SAM" id="MobiDB-lite"/>
    </source>
</evidence>
<protein>
    <submittedName>
        <fullName evidence="7">LytR family transcriptional regulator</fullName>
    </submittedName>
</protein>
<dbReference type="PANTHER" id="PTHR33392:SF6">
    <property type="entry name" value="POLYISOPRENYL-TEICHOIC ACID--PEPTIDOGLYCAN TEICHOIC ACID TRANSFERASE TAGU"/>
    <property type="match status" value="1"/>
</dbReference>
<name>A0AA43XLX0_9CLOT</name>
<reference evidence="7 8" key="1">
    <citation type="submission" date="2019-04" db="EMBL/GenBank/DDBJ databases">
        <title>Isachenkonia alkalipeptolytica gen. nov. sp. nov. a new anaerobic, alkiliphilic organothrophic bacterium capable to reduce synthesized ferrihydrite isolated from a soda lake.</title>
        <authorList>
            <person name="Toshchakov S.V."/>
            <person name="Zavarzina D.G."/>
            <person name="Zhilina T.N."/>
            <person name="Kostrikina N.A."/>
            <person name="Kublanov I.V."/>
        </authorList>
    </citation>
    <scope>NUCLEOTIDE SEQUENCE [LARGE SCALE GENOMIC DNA]</scope>
    <source>
        <strain evidence="7 8">Z-1701</strain>
    </source>
</reference>
<dbReference type="Proteomes" id="UP000449710">
    <property type="component" value="Unassembled WGS sequence"/>
</dbReference>
<comment type="caution">
    <text evidence="7">The sequence shown here is derived from an EMBL/GenBank/DDBJ whole genome shotgun (WGS) entry which is preliminary data.</text>
</comment>
<proteinExistence type="inferred from homology"/>
<evidence type="ECO:0000256" key="1">
    <source>
        <dbReference type="ARBA" id="ARBA00006068"/>
    </source>
</evidence>
<evidence type="ECO:0000256" key="4">
    <source>
        <dbReference type="SAM" id="Phobius"/>
    </source>
</evidence>
<comment type="similarity">
    <text evidence="1">Belongs to the LytR/CpsA/Psr (LCP) family.</text>
</comment>
<feature type="region of interest" description="Disordered" evidence="3">
    <location>
        <begin position="306"/>
        <end position="370"/>
    </location>
</feature>
<keyword evidence="8" id="KW-1185">Reference proteome</keyword>
<keyword evidence="2" id="KW-0677">Repeat</keyword>
<keyword evidence="4" id="KW-1133">Transmembrane helix</keyword>
<evidence type="ECO:0000313" key="7">
    <source>
        <dbReference type="EMBL" id="NBG88891.1"/>
    </source>
</evidence>
<feature type="compositionally biased region" description="Acidic residues" evidence="3">
    <location>
        <begin position="46"/>
        <end position="75"/>
    </location>
</feature>
<feature type="domain" description="MucBP" evidence="6">
    <location>
        <begin position="82"/>
        <end position="124"/>
    </location>
</feature>
<feature type="domain" description="MucBP" evidence="6">
    <location>
        <begin position="182"/>
        <end position="245"/>
    </location>
</feature>
<evidence type="ECO:0000256" key="2">
    <source>
        <dbReference type="ARBA" id="ARBA00022737"/>
    </source>
</evidence>
<feature type="region of interest" description="Disordered" evidence="3">
    <location>
        <begin position="41"/>
        <end position="79"/>
    </location>
</feature>
<dbReference type="Pfam" id="PF03816">
    <property type="entry name" value="LytR_cpsA_psr"/>
    <property type="match status" value="1"/>
</dbReference>
<accession>A0AA43XLX0</accession>
<keyword evidence="4" id="KW-0472">Membrane</keyword>
<dbReference type="AlphaFoldDB" id="A0AA43XLX0"/>
<organism evidence="7 8">
    <name type="scientific">Isachenkonia alkalipeptolytica</name>
    <dbReference type="NCBI Taxonomy" id="2565777"/>
    <lineage>
        <taxon>Bacteria</taxon>
        <taxon>Bacillati</taxon>
        <taxon>Bacillota</taxon>
        <taxon>Clostridia</taxon>
        <taxon>Eubacteriales</taxon>
        <taxon>Clostridiaceae</taxon>
        <taxon>Isachenkonia</taxon>
    </lineage>
</organism>
<gene>
    <name evidence="7" type="ORF">ISALK_10300</name>
</gene>
<feature type="transmembrane region" description="Helical" evidence="4">
    <location>
        <begin position="378"/>
        <end position="401"/>
    </location>
</feature>
<feature type="transmembrane region" description="Helical" evidence="4">
    <location>
        <begin position="276"/>
        <end position="299"/>
    </location>
</feature>
<dbReference type="NCBIfam" id="TIGR00350">
    <property type="entry name" value="lytR_cpsA_psr"/>
    <property type="match status" value="1"/>
</dbReference>
<feature type="compositionally biased region" description="Basic and acidic residues" evidence="3">
    <location>
        <begin position="338"/>
        <end position="347"/>
    </location>
</feature>
<feature type="compositionally biased region" description="Gly residues" evidence="3">
    <location>
        <begin position="325"/>
        <end position="335"/>
    </location>
</feature>
<dbReference type="InterPro" id="IPR004474">
    <property type="entry name" value="LytR_CpsA_psr"/>
</dbReference>
<sequence length="674" mass="76137">MINCEVKVMNKQMRKWFMLLMILTMILSFGIADIYGEEDSRALQQETEEAAEEESEEETEEETEPEEDPEEEPSEEEARGNIRIRYIDSEGNPVGDSVLHQDLPLGEHSYSAKTISGYDLVSPRSKSVTLTRDGELLVLDFEYVEAPEEREEEPEEAPAEEEPAEEAPAPTPPSQAPAVKGTVVVQYLDAAGEEIRQEDIFDELPAGVHHFQAIEIEGYELSDEASKAMEITENGQRETISFTYTQTDELIDDEEEEEEEEDRRRGFFAWLWRNPIFGMVFLLLILMIIALIFLLRSLYKTRKKRRMDRGPRDAGEEKAPKGRGEMGAGGLGEQGRPGAKEGAKEEESPYEIVPGQDPSSKATEKKPSLSQKKRRRRAVLIIIGVLVAVLLLGYVGALYLLDRIEREEIARDDESLGIEEEGSRGVTNIAVFGIDSAEGMRGRSDAIMIVTLDENNDKIKITSIMRDSYVEIPGRGMDKVNHAYAFGGPELAIKTLNQNFRLDIRDFVSVNFNSMPAIIDAMGGIEQEITDREATQIKGLERGGTYTLTGRQALDFSRIRKIDSDFERTRRQRDVMEATIQKGLNAPVTSYPGMMNDIFPHMTTNMSSNYMLNMARKAVTQNIRTIEQVQFPTSDLAQGQMINGVYYYVFDRAEAANRLRAYLYEDQPMEQSTD</sequence>
<evidence type="ECO:0000313" key="8">
    <source>
        <dbReference type="Proteomes" id="UP000449710"/>
    </source>
</evidence>
<dbReference type="Pfam" id="PF06458">
    <property type="entry name" value="MucBP"/>
    <property type="match status" value="2"/>
</dbReference>
<dbReference type="Gene3D" id="3.40.630.190">
    <property type="entry name" value="LCP protein"/>
    <property type="match status" value="1"/>
</dbReference>
<dbReference type="InterPro" id="IPR050922">
    <property type="entry name" value="LytR/CpsA/Psr_CW_biosynth"/>
</dbReference>
<evidence type="ECO:0000259" key="6">
    <source>
        <dbReference type="Pfam" id="PF06458"/>
    </source>
</evidence>